<feature type="non-terminal residue" evidence="1">
    <location>
        <position position="1"/>
    </location>
</feature>
<dbReference type="EMBL" id="KQ414894">
    <property type="protein sequence ID" value="KOC59790.1"/>
    <property type="molecule type" value="Genomic_DNA"/>
</dbReference>
<accession>A0A0L7QMG7</accession>
<dbReference type="Proteomes" id="UP000053825">
    <property type="component" value="Unassembled WGS sequence"/>
</dbReference>
<gene>
    <name evidence="1" type="ORF">WH47_09771</name>
</gene>
<name>A0A0L7QMG7_9HYME</name>
<proteinExistence type="predicted"/>
<evidence type="ECO:0000313" key="2">
    <source>
        <dbReference type="Proteomes" id="UP000053825"/>
    </source>
</evidence>
<protein>
    <submittedName>
        <fullName evidence="1">Uncharacterized protein</fullName>
    </submittedName>
</protein>
<keyword evidence="2" id="KW-1185">Reference proteome</keyword>
<organism evidence="1 2">
    <name type="scientific">Habropoda laboriosa</name>
    <dbReference type="NCBI Taxonomy" id="597456"/>
    <lineage>
        <taxon>Eukaryota</taxon>
        <taxon>Metazoa</taxon>
        <taxon>Ecdysozoa</taxon>
        <taxon>Arthropoda</taxon>
        <taxon>Hexapoda</taxon>
        <taxon>Insecta</taxon>
        <taxon>Pterygota</taxon>
        <taxon>Neoptera</taxon>
        <taxon>Endopterygota</taxon>
        <taxon>Hymenoptera</taxon>
        <taxon>Apocrita</taxon>
        <taxon>Aculeata</taxon>
        <taxon>Apoidea</taxon>
        <taxon>Anthophila</taxon>
        <taxon>Apidae</taxon>
        <taxon>Habropoda</taxon>
    </lineage>
</organism>
<evidence type="ECO:0000313" key="1">
    <source>
        <dbReference type="EMBL" id="KOC59790.1"/>
    </source>
</evidence>
<reference evidence="1 2" key="1">
    <citation type="submission" date="2015-07" db="EMBL/GenBank/DDBJ databases">
        <title>The genome of Habropoda laboriosa.</title>
        <authorList>
            <person name="Pan H."/>
            <person name="Kapheim K."/>
        </authorList>
    </citation>
    <scope>NUCLEOTIDE SEQUENCE [LARGE SCALE GENOMIC DNA]</scope>
    <source>
        <strain evidence="1">0110345459</strain>
    </source>
</reference>
<dbReference type="AlphaFoldDB" id="A0A0L7QMG7"/>
<sequence length="154" mass="17739">LTALWTPFTLLITSRHARRFVYVRFPAKLPTDHNYSANNNRPSERFRARSAWRATILWIYVPKRNVDPTIYGNEDRSRGVNTNGEGLVGGTCDIEGTRFSRVPDSLDRCSRVVFENYRRGDFSSSLSGGRIEQVGESSRRIYGDSWELSRGWFL</sequence>